<reference evidence="1" key="2">
    <citation type="submission" date="2021-03" db="UniProtKB">
        <authorList>
            <consortium name="EnsemblPlants"/>
        </authorList>
    </citation>
    <scope>IDENTIFICATION</scope>
</reference>
<dbReference type="AlphaFoldDB" id="A0A803R8E3"/>
<dbReference type="Proteomes" id="UP000596661">
    <property type="component" value="Chromosome 7"/>
</dbReference>
<dbReference type="EMBL" id="UZAU01000655">
    <property type="status" value="NOT_ANNOTATED_CDS"/>
    <property type="molecule type" value="Genomic_DNA"/>
</dbReference>
<reference evidence="1" key="1">
    <citation type="submission" date="2018-11" db="EMBL/GenBank/DDBJ databases">
        <authorList>
            <person name="Grassa J C."/>
        </authorList>
    </citation>
    <scope>NUCLEOTIDE SEQUENCE [LARGE SCALE GENOMIC DNA]</scope>
</reference>
<protein>
    <submittedName>
        <fullName evidence="1">Uncharacterized protein</fullName>
    </submittedName>
</protein>
<name>A0A803R8E3_CANSA</name>
<dbReference type="EnsemblPlants" id="novel_model_6323_5bd9a17a">
    <property type="protein sequence ID" value="cds.novel_model_6323_5bd9a17a"/>
    <property type="gene ID" value="novel_gene_3302_5bd9a17a"/>
</dbReference>
<dbReference type="Gramene" id="novel_model_6323_5bd9a17a">
    <property type="protein sequence ID" value="cds.novel_model_6323_5bd9a17a"/>
    <property type="gene ID" value="novel_gene_3302_5bd9a17a"/>
</dbReference>
<evidence type="ECO:0000313" key="1">
    <source>
        <dbReference type="EnsemblPlants" id="cds.novel_model_6323_5bd9a17a"/>
    </source>
</evidence>
<accession>A0A803R8E3</accession>
<keyword evidence="2" id="KW-1185">Reference proteome</keyword>
<proteinExistence type="predicted"/>
<evidence type="ECO:0000313" key="2">
    <source>
        <dbReference type="Proteomes" id="UP000596661"/>
    </source>
</evidence>
<sequence>MLRGGGGRWLSQCGSMPNDLCSLLPWNWIYQRLLSCRRRRNALRIVRVHVFTRRTMSTAWSTSLPGWRCCLYYD</sequence>
<organism evidence="1 2">
    <name type="scientific">Cannabis sativa</name>
    <name type="common">Hemp</name>
    <name type="synonym">Marijuana</name>
    <dbReference type="NCBI Taxonomy" id="3483"/>
    <lineage>
        <taxon>Eukaryota</taxon>
        <taxon>Viridiplantae</taxon>
        <taxon>Streptophyta</taxon>
        <taxon>Embryophyta</taxon>
        <taxon>Tracheophyta</taxon>
        <taxon>Spermatophyta</taxon>
        <taxon>Magnoliopsida</taxon>
        <taxon>eudicotyledons</taxon>
        <taxon>Gunneridae</taxon>
        <taxon>Pentapetalae</taxon>
        <taxon>rosids</taxon>
        <taxon>fabids</taxon>
        <taxon>Rosales</taxon>
        <taxon>Cannabaceae</taxon>
        <taxon>Cannabis</taxon>
    </lineage>
</organism>